<feature type="compositionally biased region" description="Polar residues" evidence="1">
    <location>
        <begin position="80"/>
        <end position="98"/>
    </location>
</feature>
<reference evidence="2" key="1">
    <citation type="journal article" date="2020" name="Stud. Mycol.">
        <title>101 Dothideomycetes genomes: a test case for predicting lifestyles and emergence of pathogens.</title>
        <authorList>
            <person name="Haridas S."/>
            <person name="Albert R."/>
            <person name="Binder M."/>
            <person name="Bloem J."/>
            <person name="Labutti K."/>
            <person name="Salamov A."/>
            <person name="Andreopoulos B."/>
            <person name="Baker S."/>
            <person name="Barry K."/>
            <person name="Bills G."/>
            <person name="Bluhm B."/>
            <person name="Cannon C."/>
            <person name="Castanera R."/>
            <person name="Culley D."/>
            <person name="Daum C."/>
            <person name="Ezra D."/>
            <person name="Gonzalez J."/>
            <person name="Henrissat B."/>
            <person name="Kuo A."/>
            <person name="Liang C."/>
            <person name="Lipzen A."/>
            <person name="Lutzoni F."/>
            <person name="Magnuson J."/>
            <person name="Mondo S."/>
            <person name="Nolan M."/>
            <person name="Ohm R."/>
            <person name="Pangilinan J."/>
            <person name="Park H.-J."/>
            <person name="Ramirez L."/>
            <person name="Alfaro M."/>
            <person name="Sun H."/>
            <person name="Tritt A."/>
            <person name="Yoshinaga Y."/>
            <person name="Zwiers L.-H."/>
            <person name="Turgeon B."/>
            <person name="Goodwin S."/>
            <person name="Spatafora J."/>
            <person name="Crous P."/>
            <person name="Grigoriev I."/>
        </authorList>
    </citation>
    <scope>NUCLEOTIDE SEQUENCE</scope>
    <source>
        <strain evidence="2">CBS 109.77</strain>
    </source>
</reference>
<gene>
    <name evidence="2" type="ORF">K505DRAFT_6494</name>
</gene>
<keyword evidence="3" id="KW-1185">Reference proteome</keyword>
<accession>A0A6A6XHC6</accession>
<name>A0A6A6XHC6_9PLEO</name>
<dbReference type="Proteomes" id="UP000799757">
    <property type="component" value="Unassembled WGS sequence"/>
</dbReference>
<proteinExistence type="predicted"/>
<sequence length="98" mass="10651">MQPESAATATIACSVPPCWSGVCPRVNDARTRGPSARSSHFHSRTLHRSSPPLSLGYTHPRFQNRHHRVIPQRRFGGHDNTMQGAGNSLQAASSVPLV</sequence>
<protein>
    <submittedName>
        <fullName evidence="2">Uncharacterized protein</fullName>
    </submittedName>
</protein>
<dbReference type="EMBL" id="MU001845">
    <property type="protein sequence ID" value="KAF2795886.1"/>
    <property type="molecule type" value="Genomic_DNA"/>
</dbReference>
<organism evidence="2 3">
    <name type="scientific">Melanomma pulvis-pyrius CBS 109.77</name>
    <dbReference type="NCBI Taxonomy" id="1314802"/>
    <lineage>
        <taxon>Eukaryota</taxon>
        <taxon>Fungi</taxon>
        <taxon>Dikarya</taxon>
        <taxon>Ascomycota</taxon>
        <taxon>Pezizomycotina</taxon>
        <taxon>Dothideomycetes</taxon>
        <taxon>Pleosporomycetidae</taxon>
        <taxon>Pleosporales</taxon>
        <taxon>Melanommataceae</taxon>
        <taxon>Melanomma</taxon>
    </lineage>
</organism>
<dbReference type="AlphaFoldDB" id="A0A6A6XHC6"/>
<evidence type="ECO:0000256" key="1">
    <source>
        <dbReference type="SAM" id="MobiDB-lite"/>
    </source>
</evidence>
<evidence type="ECO:0000313" key="3">
    <source>
        <dbReference type="Proteomes" id="UP000799757"/>
    </source>
</evidence>
<feature type="region of interest" description="Disordered" evidence="1">
    <location>
        <begin position="74"/>
        <end position="98"/>
    </location>
</feature>
<evidence type="ECO:0000313" key="2">
    <source>
        <dbReference type="EMBL" id="KAF2795886.1"/>
    </source>
</evidence>
<feature type="region of interest" description="Disordered" evidence="1">
    <location>
        <begin position="28"/>
        <end position="59"/>
    </location>
</feature>